<dbReference type="PANTHER" id="PTHR36934">
    <property type="entry name" value="BLR0278 PROTEIN"/>
    <property type="match status" value="1"/>
</dbReference>
<reference evidence="4 5" key="1">
    <citation type="submission" date="2016-10" db="EMBL/GenBank/DDBJ databases">
        <authorList>
            <person name="de Groot N.N."/>
        </authorList>
    </citation>
    <scope>NUCLEOTIDE SEQUENCE [LARGE SCALE GENOMIC DNA]</scope>
    <source>
        <strain evidence="4 5">DSM 9990</strain>
    </source>
</reference>
<dbReference type="CDD" id="cd03440">
    <property type="entry name" value="hot_dog"/>
    <property type="match status" value="1"/>
</dbReference>
<dbReference type="AlphaFoldDB" id="A0A1I4SQG0"/>
<dbReference type="Gene3D" id="3.10.129.10">
    <property type="entry name" value="Hotdog Thioesterase"/>
    <property type="match status" value="1"/>
</dbReference>
<feature type="domain" description="Fluoroacetyl-CoA-specific thioesterase-like" evidence="3">
    <location>
        <begin position="21"/>
        <end position="120"/>
    </location>
</feature>
<name>A0A1I4SQG0_9BACT</name>
<feature type="binding site" evidence="2">
    <location>
        <position position="64"/>
    </location>
    <ligand>
        <name>substrate</name>
    </ligand>
</feature>
<feature type="binding site" evidence="2">
    <location>
        <position position="64"/>
    </location>
    <ligand>
        <name>CoA</name>
        <dbReference type="ChEBI" id="CHEBI:57287"/>
    </ligand>
</feature>
<evidence type="ECO:0000259" key="3">
    <source>
        <dbReference type="Pfam" id="PF22636"/>
    </source>
</evidence>
<protein>
    <submittedName>
        <fullName evidence="4">Thioesterase superfamily</fullName>
    </submittedName>
</protein>
<keyword evidence="5" id="KW-1185">Reference proteome</keyword>
<feature type="active site" evidence="1">
    <location>
        <position position="37"/>
    </location>
</feature>
<evidence type="ECO:0000256" key="2">
    <source>
        <dbReference type="PIRSR" id="PIRSR014972-2"/>
    </source>
</evidence>
<evidence type="ECO:0000313" key="4">
    <source>
        <dbReference type="EMBL" id="SFM66621.1"/>
    </source>
</evidence>
<dbReference type="RefSeq" id="WP_093394078.1">
    <property type="nucleotide sequence ID" value="NZ_FOUU01000002.1"/>
</dbReference>
<dbReference type="InterPro" id="IPR025540">
    <property type="entry name" value="FlK"/>
</dbReference>
<feature type="active site" evidence="1">
    <location>
        <position position="45"/>
    </location>
</feature>
<accession>A0A1I4SQG0</accession>
<dbReference type="Pfam" id="PF22636">
    <property type="entry name" value="FlK"/>
    <property type="match status" value="1"/>
</dbReference>
<dbReference type="Proteomes" id="UP000199611">
    <property type="component" value="Unassembled WGS sequence"/>
</dbReference>
<dbReference type="OrthoDB" id="6902891at2"/>
<organism evidence="4 5">
    <name type="scientific">Thermodesulforhabdus norvegica</name>
    <dbReference type="NCBI Taxonomy" id="39841"/>
    <lineage>
        <taxon>Bacteria</taxon>
        <taxon>Pseudomonadati</taxon>
        <taxon>Thermodesulfobacteriota</taxon>
        <taxon>Syntrophobacteria</taxon>
        <taxon>Syntrophobacterales</taxon>
        <taxon>Thermodesulforhabdaceae</taxon>
        <taxon>Thermodesulforhabdus</taxon>
    </lineage>
</organism>
<dbReference type="EMBL" id="FOUU01000002">
    <property type="protein sequence ID" value="SFM66621.1"/>
    <property type="molecule type" value="Genomic_DNA"/>
</dbReference>
<dbReference type="InterPro" id="IPR054485">
    <property type="entry name" value="FlK-like_dom"/>
</dbReference>
<gene>
    <name evidence="4" type="ORF">SAMN05660836_01103</name>
</gene>
<dbReference type="SUPFAM" id="SSF54637">
    <property type="entry name" value="Thioesterase/thiol ester dehydrase-isomerase"/>
    <property type="match status" value="1"/>
</dbReference>
<sequence>MPRASLQAGITNELTIKTGPEHSARAFFEHLPDVFATPVLSGFMEKVCAELVQKHLEPGEQSVGTAMDLKHLAPTPLGMNVTIKAELSKINGRQLIFRLEAYDEVEKIAEATHYRFIIDVEKFNKRVAEKAAKESN</sequence>
<proteinExistence type="predicted"/>
<dbReference type="InterPro" id="IPR029069">
    <property type="entry name" value="HotDog_dom_sf"/>
</dbReference>
<dbReference type="PIRSF" id="PIRSF014972">
    <property type="entry name" value="FlK"/>
    <property type="match status" value="1"/>
</dbReference>
<dbReference type="STRING" id="39841.SAMN05660836_01103"/>
<evidence type="ECO:0000313" key="5">
    <source>
        <dbReference type="Proteomes" id="UP000199611"/>
    </source>
</evidence>
<feature type="active site" evidence="1">
    <location>
        <position position="71"/>
    </location>
</feature>
<evidence type="ECO:0000256" key="1">
    <source>
        <dbReference type="PIRSR" id="PIRSR014972-1"/>
    </source>
</evidence>
<dbReference type="PANTHER" id="PTHR36934:SF1">
    <property type="entry name" value="THIOESTERASE DOMAIN-CONTAINING PROTEIN"/>
    <property type="match status" value="1"/>
</dbReference>
<feature type="binding site" evidence="2">
    <location>
        <position position="115"/>
    </location>
    <ligand>
        <name>substrate</name>
    </ligand>
</feature>